<name>A0A7R8CS96_LEPSM</name>
<proteinExistence type="predicted"/>
<dbReference type="PANTHER" id="PTHR47055">
    <property type="entry name" value="DDE_TNP_1_7 DOMAIN-CONTAINING PROTEIN"/>
    <property type="match status" value="1"/>
</dbReference>
<organism evidence="2 3">
    <name type="scientific">Lepeophtheirus salmonis</name>
    <name type="common">Salmon louse</name>
    <name type="synonym">Caligus salmonis</name>
    <dbReference type="NCBI Taxonomy" id="72036"/>
    <lineage>
        <taxon>Eukaryota</taxon>
        <taxon>Metazoa</taxon>
        <taxon>Ecdysozoa</taxon>
        <taxon>Arthropoda</taxon>
        <taxon>Crustacea</taxon>
        <taxon>Multicrustacea</taxon>
        <taxon>Hexanauplia</taxon>
        <taxon>Copepoda</taxon>
        <taxon>Siphonostomatoida</taxon>
        <taxon>Caligidae</taxon>
        <taxon>Lepeophtheirus</taxon>
    </lineage>
</organism>
<dbReference type="GO" id="GO:0043565">
    <property type="term" value="F:sequence-specific DNA binding"/>
    <property type="evidence" value="ECO:0007669"/>
    <property type="project" value="TreeGrafter"/>
</dbReference>
<dbReference type="InterPro" id="IPR029526">
    <property type="entry name" value="PGBD"/>
</dbReference>
<accession>A0A7R8CS96</accession>
<protein>
    <submittedName>
        <fullName evidence="2">(salmon louse) hypothetical protein</fullName>
    </submittedName>
</protein>
<sequence>MGAIAAATTLGYDLQFYPYAGKDSSYNKDIGRGGSVIMNLSKAIEIIERKWNCCTGTLRANRTENTPLIAIYEMKEVSRGISDAANDNKYNVTLVRWKDNKVVTVPSTLYEEDPMKRASRYIKDKGGRVYIDQSNATSVYNRHMVGVDRLDQNISNYMINL</sequence>
<feature type="domain" description="PiggyBac transposable element-derived protein" evidence="1">
    <location>
        <begin position="44"/>
        <end position="159"/>
    </location>
</feature>
<dbReference type="OrthoDB" id="10057240at2759"/>
<evidence type="ECO:0000259" key="1">
    <source>
        <dbReference type="Pfam" id="PF13843"/>
    </source>
</evidence>
<gene>
    <name evidence="2" type="ORF">LSAA_8883</name>
</gene>
<reference evidence="2" key="1">
    <citation type="submission" date="2021-02" db="EMBL/GenBank/DDBJ databases">
        <authorList>
            <person name="Bekaert M."/>
        </authorList>
    </citation>
    <scope>NUCLEOTIDE SEQUENCE</scope>
    <source>
        <strain evidence="2">IoA-00</strain>
    </source>
</reference>
<dbReference type="Proteomes" id="UP000675881">
    <property type="component" value="Chromosome 4"/>
</dbReference>
<dbReference type="PANTHER" id="PTHR47055:SF3">
    <property type="entry name" value="PHORBOL-ESTER_DAG-TYPE DOMAIN-CONTAINING PROTEIN"/>
    <property type="match status" value="1"/>
</dbReference>
<dbReference type="EMBL" id="HG994583">
    <property type="protein sequence ID" value="CAF2914729.1"/>
    <property type="molecule type" value="Genomic_DNA"/>
</dbReference>
<evidence type="ECO:0000313" key="3">
    <source>
        <dbReference type="Proteomes" id="UP000675881"/>
    </source>
</evidence>
<dbReference type="AlphaFoldDB" id="A0A7R8CS96"/>
<keyword evidence="3" id="KW-1185">Reference proteome</keyword>
<dbReference type="InterPro" id="IPR052638">
    <property type="entry name" value="PiggyBac_TE-derived"/>
</dbReference>
<evidence type="ECO:0000313" key="2">
    <source>
        <dbReference type="EMBL" id="CAF2914729.1"/>
    </source>
</evidence>
<dbReference type="Pfam" id="PF13843">
    <property type="entry name" value="DDE_Tnp_1_7"/>
    <property type="match status" value="1"/>
</dbReference>